<evidence type="ECO:0000256" key="5">
    <source>
        <dbReference type="ARBA" id="ARBA00012968"/>
    </source>
</evidence>
<evidence type="ECO:0000256" key="10">
    <source>
        <dbReference type="ARBA" id="ARBA00022840"/>
    </source>
</evidence>
<gene>
    <name evidence="16" type="ORF">SAMN02745885_01686</name>
</gene>
<evidence type="ECO:0000313" key="16">
    <source>
        <dbReference type="EMBL" id="SKA03776.1"/>
    </source>
</evidence>
<keyword evidence="17" id="KW-1185">Reference proteome</keyword>
<evidence type="ECO:0000256" key="8">
    <source>
        <dbReference type="ARBA" id="ARBA00022598"/>
    </source>
</evidence>
<dbReference type="InterPro" id="IPR004101">
    <property type="entry name" value="Mur_ligase_C"/>
</dbReference>
<dbReference type="InterPro" id="IPR013221">
    <property type="entry name" value="Mur_ligase_cen"/>
</dbReference>
<dbReference type="InterPro" id="IPR036615">
    <property type="entry name" value="Mur_ligase_C_dom_sf"/>
</dbReference>
<keyword evidence="8" id="KW-0436">Ligase</keyword>
<comment type="function">
    <text evidence="1">Catalyzes the ATP-dependent polymerization of arginine and aspartate to multi-L-arginyl-poly-L-aspartic acid (cyanophycin; a water-insoluble reserve polymer).</text>
</comment>
<comment type="catalytic activity">
    <reaction evidence="13">
        <text>[L-4-(L-arginin-2-N-yl)aspartate](n) + L-aspartate + ATP = [L-4-(L-arginin-2-N-yl)aspartate](n)-L-aspartate + ADP + phosphate + H(+)</text>
        <dbReference type="Rhea" id="RHEA:13277"/>
        <dbReference type="Rhea" id="RHEA-COMP:13728"/>
        <dbReference type="Rhea" id="RHEA-COMP:13733"/>
        <dbReference type="ChEBI" id="CHEBI:15378"/>
        <dbReference type="ChEBI" id="CHEBI:29991"/>
        <dbReference type="ChEBI" id="CHEBI:30616"/>
        <dbReference type="ChEBI" id="CHEBI:43474"/>
        <dbReference type="ChEBI" id="CHEBI:137986"/>
        <dbReference type="ChEBI" id="CHEBI:137990"/>
        <dbReference type="ChEBI" id="CHEBI:456216"/>
        <dbReference type="EC" id="6.3.2.29"/>
    </reaction>
</comment>
<evidence type="ECO:0000256" key="1">
    <source>
        <dbReference type="ARBA" id="ARBA00003184"/>
    </source>
</evidence>
<dbReference type="Pfam" id="PF18921">
    <property type="entry name" value="Cyanophycin_syn"/>
    <property type="match status" value="1"/>
</dbReference>
<dbReference type="InterPro" id="IPR005479">
    <property type="entry name" value="CPAse_ATP-bd"/>
</dbReference>
<evidence type="ECO:0000256" key="13">
    <source>
        <dbReference type="ARBA" id="ARBA00048425"/>
    </source>
</evidence>
<comment type="similarity">
    <text evidence="3">In the C-terminal section; belongs to the MurCDEF family.</text>
</comment>
<accession>A0A1T4QJE5</accession>
<dbReference type="Gene3D" id="3.90.190.20">
    <property type="entry name" value="Mur ligase, C-terminal domain"/>
    <property type="match status" value="1"/>
</dbReference>
<keyword evidence="9 14" id="KW-0547">Nucleotide-binding</keyword>
<dbReference type="SUPFAM" id="SSF53244">
    <property type="entry name" value="MurD-like peptide ligases, peptide-binding domain"/>
    <property type="match status" value="1"/>
</dbReference>
<dbReference type="Gene3D" id="3.30.1490.20">
    <property type="entry name" value="ATP-grasp fold, A domain"/>
    <property type="match status" value="1"/>
</dbReference>
<dbReference type="GO" id="GO:0046872">
    <property type="term" value="F:metal ion binding"/>
    <property type="evidence" value="ECO:0007669"/>
    <property type="project" value="InterPro"/>
</dbReference>
<dbReference type="GO" id="GO:0071160">
    <property type="term" value="F:cyanophycin synthetase activity (L-aspartate-adding)"/>
    <property type="evidence" value="ECO:0007669"/>
    <property type="project" value="UniProtKB-EC"/>
</dbReference>
<dbReference type="EC" id="6.3.2.29" evidence="6"/>
<dbReference type="Pfam" id="PF08245">
    <property type="entry name" value="Mur_ligase_M"/>
    <property type="match status" value="1"/>
</dbReference>
<dbReference type="RefSeq" id="WP_078665729.1">
    <property type="nucleotide sequence ID" value="NZ_FUXM01000019.1"/>
</dbReference>
<dbReference type="PROSITE" id="PS50975">
    <property type="entry name" value="ATP_GRASP"/>
    <property type="match status" value="1"/>
</dbReference>
<evidence type="ECO:0000256" key="3">
    <source>
        <dbReference type="ARBA" id="ARBA00009060"/>
    </source>
</evidence>
<dbReference type="PANTHER" id="PTHR23135:SF18">
    <property type="entry name" value="CYANOPHYCIN SYNTHETASE"/>
    <property type="match status" value="1"/>
</dbReference>
<evidence type="ECO:0000256" key="4">
    <source>
        <dbReference type="ARBA" id="ARBA00011738"/>
    </source>
</evidence>
<dbReference type="InterPro" id="IPR036565">
    <property type="entry name" value="Mur-like_cat_sf"/>
</dbReference>
<evidence type="ECO:0000256" key="9">
    <source>
        <dbReference type="ARBA" id="ARBA00022741"/>
    </source>
</evidence>
<evidence type="ECO:0000313" key="17">
    <source>
        <dbReference type="Proteomes" id="UP000189933"/>
    </source>
</evidence>
<feature type="domain" description="ATP-grasp" evidence="15">
    <location>
        <begin position="218"/>
        <end position="469"/>
    </location>
</feature>
<evidence type="ECO:0000256" key="11">
    <source>
        <dbReference type="ARBA" id="ARBA00031353"/>
    </source>
</evidence>
<dbReference type="AlphaFoldDB" id="A0A1T4QJE5"/>
<dbReference type="NCBIfam" id="NF010623">
    <property type="entry name" value="PRK14016.1"/>
    <property type="match status" value="1"/>
</dbReference>
<dbReference type="Proteomes" id="UP000189933">
    <property type="component" value="Unassembled WGS sequence"/>
</dbReference>
<dbReference type="PROSITE" id="PS01011">
    <property type="entry name" value="FOLYLPOLYGLU_SYNT_1"/>
    <property type="match status" value="1"/>
</dbReference>
<proteinExistence type="inferred from homology"/>
<evidence type="ECO:0000256" key="7">
    <source>
        <dbReference type="ARBA" id="ARBA00022036"/>
    </source>
</evidence>
<dbReference type="InterPro" id="IPR011761">
    <property type="entry name" value="ATP-grasp"/>
</dbReference>
<dbReference type="SUPFAM" id="SSF53623">
    <property type="entry name" value="MurD-like peptide ligases, catalytic domain"/>
    <property type="match status" value="1"/>
</dbReference>
<keyword evidence="10 14" id="KW-0067">ATP-binding</keyword>
<dbReference type="Gene3D" id="3.30.470.20">
    <property type="entry name" value="ATP-grasp fold, B domain"/>
    <property type="match status" value="1"/>
</dbReference>
<evidence type="ECO:0000256" key="2">
    <source>
        <dbReference type="ARBA" id="ARBA00004752"/>
    </source>
</evidence>
<dbReference type="Pfam" id="PF02786">
    <property type="entry name" value="CPSase_L_D2"/>
    <property type="match status" value="1"/>
</dbReference>
<dbReference type="GO" id="GO:0071161">
    <property type="term" value="F:cyanophycin synthetase activity (L-arginine-adding)"/>
    <property type="evidence" value="ECO:0007669"/>
    <property type="project" value="UniProtKB-EC"/>
</dbReference>
<organism evidence="16 17">
    <name type="scientific">Carboxydocella sporoproducens DSM 16521</name>
    <dbReference type="NCBI Taxonomy" id="1121270"/>
    <lineage>
        <taxon>Bacteria</taxon>
        <taxon>Bacillati</taxon>
        <taxon>Bacillota</taxon>
        <taxon>Clostridia</taxon>
        <taxon>Eubacteriales</taxon>
        <taxon>Clostridiales Family XVI. Incertae Sedis</taxon>
        <taxon>Carboxydocella</taxon>
    </lineage>
</organism>
<evidence type="ECO:0000256" key="14">
    <source>
        <dbReference type="PROSITE-ProRule" id="PRU00409"/>
    </source>
</evidence>
<name>A0A1T4QJE5_9FIRM</name>
<dbReference type="Pfam" id="PF02875">
    <property type="entry name" value="Mur_ligase_C"/>
    <property type="match status" value="1"/>
</dbReference>
<comment type="pathway">
    <text evidence="2">Cell wall biogenesis; peptidoglycan biosynthesis.</text>
</comment>
<dbReference type="Gene3D" id="3.40.1190.10">
    <property type="entry name" value="Mur-like, catalytic domain"/>
    <property type="match status" value="1"/>
</dbReference>
<protein>
    <recommendedName>
        <fullName evidence="7">Cyanophycin synthetase</fullName>
        <ecNumber evidence="6">6.3.2.29</ecNumber>
        <ecNumber evidence="5">6.3.2.30</ecNumber>
    </recommendedName>
    <alternativeName>
        <fullName evidence="11">Cyanophycin synthase</fullName>
    </alternativeName>
</protein>
<evidence type="ECO:0000259" key="15">
    <source>
        <dbReference type="PROSITE" id="PS50975"/>
    </source>
</evidence>
<evidence type="ECO:0000256" key="6">
    <source>
        <dbReference type="ARBA" id="ARBA00013005"/>
    </source>
</evidence>
<dbReference type="InterPro" id="IPR044019">
    <property type="entry name" value="Cyanophycin_syn_N"/>
</dbReference>
<dbReference type="InterPro" id="IPR011810">
    <property type="entry name" value="Cya_phycin_syn"/>
</dbReference>
<dbReference type="NCBIfam" id="TIGR02068">
    <property type="entry name" value="cya_phycin_syn"/>
    <property type="match status" value="1"/>
</dbReference>
<dbReference type="InterPro" id="IPR013815">
    <property type="entry name" value="ATP_grasp_subdomain_1"/>
</dbReference>
<comment type="catalytic activity">
    <reaction evidence="12">
        <text>[L-4-(L-arginin-2-N-yl)aspartate](n)-L-aspartate + L-arginine + ATP = [L-4-(L-arginin-2-N-yl)aspartate](n+1) + ADP + phosphate + H(+)</text>
        <dbReference type="Rhea" id="RHEA:23888"/>
        <dbReference type="Rhea" id="RHEA-COMP:13732"/>
        <dbReference type="Rhea" id="RHEA-COMP:13733"/>
        <dbReference type="ChEBI" id="CHEBI:15378"/>
        <dbReference type="ChEBI" id="CHEBI:30616"/>
        <dbReference type="ChEBI" id="CHEBI:32682"/>
        <dbReference type="ChEBI" id="CHEBI:43474"/>
        <dbReference type="ChEBI" id="CHEBI:137986"/>
        <dbReference type="ChEBI" id="CHEBI:137990"/>
        <dbReference type="ChEBI" id="CHEBI:456216"/>
        <dbReference type="EC" id="6.3.2.30"/>
    </reaction>
</comment>
<comment type="subunit">
    <text evidence="4">Homodimer.</text>
</comment>
<dbReference type="InterPro" id="IPR018109">
    <property type="entry name" value="Folylpolyglutamate_synth_CS"/>
</dbReference>
<dbReference type="EC" id="6.3.2.30" evidence="5"/>
<reference evidence="17" key="1">
    <citation type="submission" date="2017-02" db="EMBL/GenBank/DDBJ databases">
        <authorList>
            <person name="Varghese N."/>
            <person name="Submissions S."/>
        </authorList>
    </citation>
    <scope>NUCLEOTIDE SEQUENCE [LARGE SCALE GENOMIC DNA]</scope>
    <source>
        <strain evidence="17">DSM 16521</strain>
    </source>
</reference>
<sequence>MKIIRSQCYEEKNIYCFRPVVKGTIRIPPEHNLPSDRIPGLAALILAYLPGLMEHHCSRGYAGGFAERLREGTYPGHIIEHIALELQVQLGQDVYFGRTEERVEGLVDIIVECLVPQVGLAALAWAVKLVRFWYTGKPVPHLSTVLADLGAVYDRFGPGPSTLALLQAARRQGQPVMELGGGIWQIGYGRYARRLAGSLLENTSCLSADLVQDKALTKEILQRQGLPVLPGYPVRTLEEAWVRAEQLGYPVVLKDNFGHQGKKVYCHLQNGAELAECWWQKGKEGSWLLEKEGRGRNFRALLVDGQLVAVAERLPPRVKGDGQRTIRELIEELNRDPRRGQGHGRELTRVEIDAEVLRCLTSQGYTLEQVLPAGAEVNLRFQANLSGGGEAVDVTEEVGPELKKQLELAARLSGLNVCGVDFLAEDLHSPMPADQQQGILEINAAPGLRMHLNGKRGKEIADWIITRLDLQPSQKLPLFAVTGTNGKTTVVRCLAHLLALAGKKVGYTTSDGIYFDKQLIRAGDMSGPLSAREILQHPLVEAAVLETARGGILRQGLGFSYCDVAVYTNLSGDHLGQDGINSLAELADVKALVGEVVSRQGWIILNADDPQLLSMGPRFQGQLFLYTTRAENPWLARHLALGGQGLLVRQGWVLWVQGDQCLPLVKVKELPAAWGGLALHNLENMLAAAGAALAYGLKPELIARGLRTFSCDPETNPGRFNLWQLGKIQVLVDYGHNAAGFDRVLSALQAGGFGPITAVIGMPGDRRNQDIIRAGMVAGKYLHRAIVKEDSNLRGRQPGEMAALLCQGLRTVLSPQDIQVILPELEAVKQALLTAVPGETVVVFYEKLAPLVKLLQELGARPVRLAEYHKYVMMKGKLQIRGR</sequence>
<dbReference type="PANTHER" id="PTHR23135">
    <property type="entry name" value="MUR LIGASE FAMILY MEMBER"/>
    <property type="match status" value="1"/>
</dbReference>
<dbReference type="EMBL" id="FUXM01000019">
    <property type="protein sequence ID" value="SKA03776.1"/>
    <property type="molecule type" value="Genomic_DNA"/>
</dbReference>
<dbReference type="OrthoDB" id="9803907at2"/>
<evidence type="ECO:0000256" key="12">
    <source>
        <dbReference type="ARBA" id="ARBA00048094"/>
    </source>
</evidence>
<dbReference type="GO" id="GO:0004326">
    <property type="term" value="F:tetrahydrofolylpolyglutamate synthase activity"/>
    <property type="evidence" value="ECO:0007669"/>
    <property type="project" value="InterPro"/>
</dbReference>
<dbReference type="SUPFAM" id="SSF56059">
    <property type="entry name" value="Glutathione synthetase ATP-binding domain-like"/>
    <property type="match status" value="1"/>
</dbReference>
<dbReference type="GO" id="GO:0005524">
    <property type="term" value="F:ATP binding"/>
    <property type="evidence" value="ECO:0007669"/>
    <property type="project" value="UniProtKB-UniRule"/>
</dbReference>